<dbReference type="InterPro" id="IPR006638">
    <property type="entry name" value="Elp3/MiaA/NifB-like_rSAM"/>
</dbReference>
<evidence type="ECO:0000259" key="7">
    <source>
        <dbReference type="PROSITE" id="PS51449"/>
    </source>
</evidence>
<evidence type="ECO:0000256" key="2">
    <source>
        <dbReference type="ARBA" id="ARBA00022485"/>
    </source>
</evidence>
<name>A0A1F5ZK11_9BACT</name>
<dbReference type="STRING" id="1798382.A3D77_04065"/>
<dbReference type="InterPro" id="IPR013848">
    <property type="entry name" value="Methylthiotransferase_N"/>
</dbReference>
<keyword evidence="2" id="KW-0004">4Fe-4S</keyword>
<keyword evidence="6" id="KW-0411">Iron-sulfur</keyword>
<dbReference type="PROSITE" id="PS01278">
    <property type="entry name" value="MTTASE_RADICAL"/>
    <property type="match status" value="1"/>
</dbReference>
<evidence type="ECO:0000313" key="9">
    <source>
        <dbReference type="EMBL" id="OGG12664.1"/>
    </source>
</evidence>
<dbReference type="PANTHER" id="PTHR43020">
    <property type="entry name" value="CDK5 REGULATORY SUBUNIT-ASSOCIATED PROTEIN 1"/>
    <property type="match status" value="1"/>
</dbReference>
<protein>
    <submittedName>
        <fullName evidence="9">Uncharacterized protein</fullName>
    </submittedName>
</protein>
<keyword evidence="4" id="KW-0479">Metal-binding</keyword>
<dbReference type="SUPFAM" id="SSF102114">
    <property type="entry name" value="Radical SAM enzymes"/>
    <property type="match status" value="2"/>
</dbReference>
<dbReference type="InterPro" id="IPR020612">
    <property type="entry name" value="Methylthiotransferase_CS"/>
</dbReference>
<dbReference type="SFLD" id="SFLDG01082">
    <property type="entry name" value="B12-binding_domain_containing"/>
    <property type="match status" value="1"/>
</dbReference>
<reference evidence="9 10" key="1">
    <citation type="journal article" date="2016" name="Nat. Commun.">
        <title>Thousands of microbial genomes shed light on interconnected biogeochemical processes in an aquifer system.</title>
        <authorList>
            <person name="Anantharaman K."/>
            <person name="Brown C.T."/>
            <person name="Hug L.A."/>
            <person name="Sharon I."/>
            <person name="Castelle C.J."/>
            <person name="Probst A.J."/>
            <person name="Thomas B.C."/>
            <person name="Singh A."/>
            <person name="Wilkins M.J."/>
            <person name="Karaoz U."/>
            <person name="Brodie E.L."/>
            <person name="Williams K.H."/>
            <person name="Hubbard S.S."/>
            <person name="Banfield J.F."/>
        </authorList>
    </citation>
    <scope>NUCLEOTIDE SEQUENCE [LARGE SCALE GENOMIC DNA]</scope>
</reference>
<dbReference type="PROSITE" id="PS51449">
    <property type="entry name" value="MTTASE_N"/>
    <property type="match status" value="1"/>
</dbReference>
<dbReference type="CDD" id="cd01335">
    <property type="entry name" value="Radical_SAM"/>
    <property type="match status" value="1"/>
</dbReference>
<dbReference type="SFLD" id="SFLDS00029">
    <property type="entry name" value="Radical_SAM"/>
    <property type="match status" value="1"/>
</dbReference>
<sequence>MAKTYFIQTFGCQQNVADSERIAAELESRGMKKAPSVYKADHVVINTCMIRQMAENRVYGLVNNLSKLKTLRQAQGSELKIVVTGCMVGMALRDKSGKFLKLIKERMPGADEFLAIEEVGFDNNPVRTSDINAWVPISNGCNNFCTFCVVPFTRGREVSRPYADILHECYDLVRRGYKKITLLGMNVNSYGADLVVGPENIQVLRDIDKKYFSEIEKRRKGEKVNKEINGYKLPDGRMVKPVLVKHLNRLRIPTLFPYLLEDIANIKGVEKVDFISSNPWDMSDEVVDIIANNTNITRLVHFALQSGSNSVLKRMNRWYTSQDYLMLLTKIRKKIPNVEFSTDIIVGFCGETDKEFKETVELVKKAKFLKAYIAMYSDRPATAAHKAFKDNVLYPVKKERWKVLENLINKPNLDKIKALGN</sequence>
<proteinExistence type="predicted"/>
<dbReference type="InterPro" id="IPR038135">
    <property type="entry name" value="Methylthiotransferase_N_sf"/>
</dbReference>
<evidence type="ECO:0000256" key="4">
    <source>
        <dbReference type="ARBA" id="ARBA00022723"/>
    </source>
</evidence>
<dbReference type="EMBL" id="MFJL01000043">
    <property type="protein sequence ID" value="OGG12664.1"/>
    <property type="molecule type" value="Genomic_DNA"/>
</dbReference>
<comment type="cofactor">
    <cofactor evidence="1">
        <name>[4Fe-4S] cluster</name>
        <dbReference type="ChEBI" id="CHEBI:49883"/>
    </cofactor>
</comment>
<dbReference type="Gene3D" id="3.40.50.12160">
    <property type="entry name" value="Methylthiotransferase, N-terminal domain"/>
    <property type="match status" value="1"/>
</dbReference>
<gene>
    <name evidence="9" type="ORF">A3D77_04065</name>
</gene>
<evidence type="ECO:0000259" key="8">
    <source>
        <dbReference type="PROSITE" id="PS51918"/>
    </source>
</evidence>
<feature type="domain" description="Radical SAM core" evidence="8">
    <location>
        <begin position="127"/>
        <end position="414"/>
    </location>
</feature>
<dbReference type="Proteomes" id="UP000176923">
    <property type="component" value="Unassembled WGS sequence"/>
</dbReference>
<evidence type="ECO:0000256" key="3">
    <source>
        <dbReference type="ARBA" id="ARBA00022691"/>
    </source>
</evidence>
<dbReference type="Pfam" id="PF00919">
    <property type="entry name" value="UPF0004"/>
    <property type="match status" value="1"/>
</dbReference>
<dbReference type="GO" id="GO:0005829">
    <property type="term" value="C:cytosol"/>
    <property type="evidence" value="ECO:0007669"/>
    <property type="project" value="TreeGrafter"/>
</dbReference>
<evidence type="ECO:0000256" key="1">
    <source>
        <dbReference type="ARBA" id="ARBA00001966"/>
    </source>
</evidence>
<dbReference type="PROSITE" id="PS51918">
    <property type="entry name" value="RADICAL_SAM"/>
    <property type="match status" value="1"/>
</dbReference>
<comment type="caution">
    <text evidence="9">The sequence shown here is derived from an EMBL/GenBank/DDBJ whole genome shotgun (WGS) entry which is preliminary data.</text>
</comment>
<accession>A0A1F5ZK11</accession>
<organism evidence="9 10">
    <name type="scientific">Candidatus Gottesmanbacteria bacterium RIFCSPHIGHO2_02_FULL_39_11</name>
    <dbReference type="NCBI Taxonomy" id="1798382"/>
    <lineage>
        <taxon>Bacteria</taxon>
        <taxon>Candidatus Gottesmaniibacteriota</taxon>
    </lineage>
</organism>
<dbReference type="GO" id="GO:0035597">
    <property type="term" value="F:tRNA-2-methylthio-N(6)-dimethylallyladenosine(37) synthase activity"/>
    <property type="evidence" value="ECO:0007669"/>
    <property type="project" value="TreeGrafter"/>
</dbReference>
<dbReference type="SMART" id="SM00729">
    <property type="entry name" value="Elp3"/>
    <property type="match status" value="1"/>
</dbReference>
<keyword evidence="3" id="KW-0949">S-adenosyl-L-methionine</keyword>
<dbReference type="InterPro" id="IPR023404">
    <property type="entry name" value="rSAM_horseshoe"/>
</dbReference>
<dbReference type="PANTHER" id="PTHR43020:SF2">
    <property type="entry name" value="MITOCHONDRIAL TRNA METHYLTHIOTRANSFERASE CDK5RAP1"/>
    <property type="match status" value="1"/>
</dbReference>
<feature type="domain" description="MTTase N-terminal" evidence="7">
    <location>
        <begin position="3"/>
        <end position="131"/>
    </location>
</feature>
<dbReference type="InterPro" id="IPR058240">
    <property type="entry name" value="rSAM_sf"/>
</dbReference>
<evidence type="ECO:0000313" key="10">
    <source>
        <dbReference type="Proteomes" id="UP000176923"/>
    </source>
</evidence>
<evidence type="ECO:0000256" key="6">
    <source>
        <dbReference type="ARBA" id="ARBA00023014"/>
    </source>
</evidence>
<dbReference type="GO" id="GO:0046872">
    <property type="term" value="F:metal ion binding"/>
    <property type="evidence" value="ECO:0007669"/>
    <property type="project" value="UniProtKB-KW"/>
</dbReference>
<evidence type="ECO:0000256" key="5">
    <source>
        <dbReference type="ARBA" id="ARBA00023004"/>
    </source>
</evidence>
<dbReference type="GO" id="GO:0051539">
    <property type="term" value="F:4 iron, 4 sulfur cluster binding"/>
    <property type="evidence" value="ECO:0007669"/>
    <property type="project" value="UniProtKB-KW"/>
</dbReference>
<dbReference type="InterPro" id="IPR007197">
    <property type="entry name" value="rSAM"/>
</dbReference>
<dbReference type="Pfam" id="PF04055">
    <property type="entry name" value="Radical_SAM"/>
    <property type="match status" value="1"/>
</dbReference>
<keyword evidence="5" id="KW-0408">Iron</keyword>
<dbReference type="Gene3D" id="3.80.30.20">
    <property type="entry name" value="tm_1862 like domain"/>
    <property type="match status" value="1"/>
</dbReference>
<dbReference type="AlphaFoldDB" id="A0A1F5ZK11"/>
<dbReference type="FunFam" id="3.40.50.12160:FF:000003">
    <property type="entry name" value="CDK5 regulatory subunit-associated protein 1"/>
    <property type="match status" value="1"/>
</dbReference>